<gene>
    <name evidence="3" type="ORF">LSAT_V11C400196170</name>
</gene>
<organism evidence="3 4">
    <name type="scientific">Lactuca sativa</name>
    <name type="common">Garden lettuce</name>
    <dbReference type="NCBI Taxonomy" id="4236"/>
    <lineage>
        <taxon>Eukaryota</taxon>
        <taxon>Viridiplantae</taxon>
        <taxon>Streptophyta</taxon>
        <taxon>Embryophyta</taxon>
        <taxon>Tracheophyta</taxon>
        <taxon>Spermatophyta</taxon>
        <taxon>Magnoliopsida</taxon>
        <taxon>eudicotyledons</taxon>
        <taxon>Gunneridae</taxon>
        <taxon>Pentapetalae</taxon>
        <taxon>asterids</taxon>
        <taxon>campanulids</taxon>
        <taxon>Asterales</taxon>
        <taxon>Asteraceae</taxon>
        <taxon>Cichorioideae</taxon>
        <taxon>Cichorieae</taxon>
        <taxon>Lactucinae</taxon>
        <taxon>Lactuca</taxon>
    </lineage>
</organism>
<keyword evidence="2" id="KW-0812">Transmembrane</keyword>
<feature type="transmembrane region" description="Helical" evidence="2">
    <location>
        <begin position="35"/>
        <end position="55"/>
    </location>
</feature>
<name>A0A9R1VQC5_LACSA</name>
<keyword evidence="2" id="KW-1133">Transmembrane helix</keyword>
<evidence type="ECO:0000256" key="2">
    <source>
        <dbReference type="SAM" id="Phobius"/>
    </source>
</evidence>
<feature type="region of interest" description="Disordered" evidence="1">
    <location>
        <begin position="64"/>
        <end position="90"/>
    </location>
</feature>
<protein>
    <submittedName>
        <fullName evidence="3">Uncharacterized protein</fullName>
    </submittedName>
</protein>
<evidence type="ECO:0000256" key="1">
    <source>
        <dbReference type="SAM" id="MobiDB-lite"/>
    </source>
</evidence>
<accession>A0A9R1VQC5</accession>
<dbReference type="Proteomes" id="UP000235145">
    <property type="component" value="Unassembled WGS sequence"/>
</dbReference>
<dbReference type="EMBL" id="NBSK02000004">
    <property type="protein sequence ID" value="KAJ0209358.1"/>
    <property type="molecule type" value="Genomic_DNA"/>
</dbReference>
<evidence type="ECO:0000313" key="4">
    <source>
        <dbReference type="Proteomes" id="UP000235145"/>
    </source>
</evidence>
<keyword evidence="2" id="KW-0472">Membrane</keyword>
<proteinExistence type="predicted"/>
<comment type="caution">
    <text evidence="3">The sequence shown here is derived from an EMBL/GenBank/DDBJ whole genome shotgun (WGS) entry which is preliminary data.</text>
</comment>
<feature type="compositionally biased region" description="Basic and acidic residues" evidence="1">
    <location>
        <begin position="64"/>
        <end position="83"/>
    </location>
</feature>
<sequence length="98" mass="10777">MVKKEVVQDVNPLIINQAASLSTFLSLPFSESVTVNIYAFILSPIPSLFVTLVMMDGVEYVKKDEKGDPSAKKDSHMLDDLDLHGPNTLDSALGIYIH</sequence>
<keyword evidence="4" id="KW-1185">Reference proteome</keyword>
<reference evidence="3 4" key="1">
    <citation type="journal article" date="2017" name="Nat. Commun.">
        <title>Genome assembly with in vitro proximity ligation data and whole-genome triplication in lettuce.</title>
        <authorList>
            <person name="Reyes-Chin-Wo S."/>
            <person name="Wang Z."/>
            <person name="Yang X."/>
            <person name="Kozik A."/>
            <person name="Arikit S."/>
            <person name="Song C."/>
            <person name="Xia L."/>
            <person name="Froenicke L."/>
            <person name="Lavelle D.O."/>
            <person name="Truco M.J."/>
            <person name="Xia R."/>
            <person name="Zhu S."/>
            <person name="Xu C."/>
            <person name="Xu H."/>
            <person name="Xu X."/>
            <person name="Cox K."/>
            <person name="Korf I."/>
            <person name="Meyers B.C."/>
            <person name="Michelmore R.W."/>
        </authorList>
    </citation>
    <scope>NUCLEOTIDE SEQUENCE [LARGE SCALE GENOMIC DNA]</scope>
    <source>
        <strain evidence="4">cv. Salinas</strain>
        <tissue evidence="3">Seedlings</tissue>
    </source>
</reference>
<evidence type="ECO:0000313" key="3">
    <source>
        <dbReference type="EMBL" id="KAJ0209358.1"/>
    </source>
</evidence>
<dbReference type="AlphaFoldDB" id="A0A9R1VQC5"/>